<keyword evidence="3" id="KW-1185">Reference proteome</keyword>
<proteinExistence type="predicted"/>
<dbReference type="Pfam" id="PF08241">
    <property type="entry name" value="Methyltransf_11"/>
    <property type="match status" value="1"/>
</dbReference>
<dbReference type="Gene3D" id="3.40.50.150">
    <property type="entry name" value="Vaccinia Virus protein VP39"/>
    <property type="match status" value="1"/>
</dbReference>
<feature type="domain" description="Methyltransferase type 11" evidence="1">
    <location>
        <begin position="70"/>
        <end position="116"/>
    </location>
</feature>
<accession>A0A5P8W5W2</accession>
<organism evidence="2 3">
    <name type="scientific">Nostoc sphaeroides CCNUC1</name>
    <dbReference type="NCBI Taxonomy" id="2653204"/>
    <lineage>
        <taxon>Bacteria</taxon>
        <taxon>Bacillati</taxon>
        <taxon>Cyanobacteriota</taxon>
        <taxon>Cyanophyceae</taxon>
        <taxon>Nostocales</taxon>
        <taxon>Nostocaceae</taxon>
        <taxon>Nostoc</taxon>
    </lineage>
</organism>
<dbReference type="RefSeq" id="WP_118167480.1">
    <property type="nucleotide sequence ID" value="NZ_CP045226.1"/>
</dbReference>
<dbReference type="InterPro" id="IPR029063">
    <property type="entry name" value="SAM-dependent_MTases_sf"/>
</dbReference>
<dbReference type="EMBL" id="CP045226">
    <property type="protein sequence ID" value="QFS47399.1"/>
    <property type="molecule type" value="Genomic_DNA"/>
</dbReference>
<sequence length="216" mass="25741">MINVHTRYWLKNDFYHVTTTVVNLLLARNPNRIKPKARFLNLGCGRKGIQTEDWLNCDGFLQTSVDYVFDLTGKMPFKDTRFEGVFTEHFFEHLIPDHTKIFLSECLRVLKPGGILRLSVPDGELYLDRYFNDHEWMMQRRPEVKPRTRMAIVNEVFRQGFEHQYCYDFETMKVVFEESGFKDVHRVDFETSNIPELLIDQESRRFESLYVEATKP</sequence>
<dbReference type="SUPFAM" id="SSF53335">
    <property type="entry name" value="S-adenosyl-L-methionine-dependent methyltransferases"/>
    <property type="match status" value="1"/>
</dbReference>
<evidence type="ECO:0000259" key="1">
    <source>
        <dbReference type="Pfam" id="PF08241"/>
    </source>
</evidence>
<evidence type="ECO:0000313" key="3">
    <source>
        <dbReference type="Proteomes" id="UP000326678"/>
    </source>
</evidence>
<dbReference type="AlphaFoldDB" id="A0A5P8W5W2"/>
<dbReference type="KEGG" id="nsh:GXM_04891"/>
<gene>
    <name evidence="2" type="ORF">GXM_04891</name>
</gene>
<name>A0A5P8W5W2_9NOSO</name>
<reference evidence="2 3" key="1">
    <citation type="submission" date="2019-10" db="EMBL/GenBank/DDBJ databases">
        <title>Genomic and transcriptomic insights into the perfect genentic adaptation of a filamentous nitrogen-fixing cyanobacterium to rice fields.</title>
        <authorList>
            <person name="Chen Z."/>
        </authorList>
    </citation>
    <scope>NUCLEOTIDE SEQUENCE [LARGE SCALE GENOMIC DNA]</scope>
    <source>
        <strain evidence="2">CCNUC1</strain>
    </source>
</reference>
<evidence type="ECO:0000313" key="2">
    <source>
        <dbReference type="EMBL" id="QFS47399.1"/>
    </source>
</evidence>
<protein>
    <recommendedName>
        <fullName evidence="1">Methyltransferase type 11 domain-containing protein</fullName>
    </recommendedName>
</protein>
<dbReference type="InterPro" id="IPR013216">
    <property type="entry name" value="Methyltransf_11"/>
</dbReference>
<dbReference type="CDD" id="cd02440">
    <property type="entry name" value="AdoMet_MTases"/>
    <property type="match status" value="1"/>
</dbReference>
<dbReference type="Proteomes" id="UP000326678">
    <property type="component" value="Chromosome Gxm1"/>
</dbReference>
<dbReference type="GO" id="GO:0008757">
    <property type="term" value="F:S-adenosylmethionine-dependent methyltransferase activity"/>
    <property type="evidence" value="ECO:0007669"/>
    <property type="project" value="InterPro"/>
</dbReference>